<accession>R7VAP1</accession>
<comment type="subcellular location">
    <subcellularLocation>
        <location evidence="1">Nucleus</location>
    </subcellularLocation>
</comment>
<dbReference type="HAMAP" id="MF_00261">
    <property type="entry name" value="RNApol_arch_Rpo11"/>
    <property type="match status" value="1"/>
</dbReference>
<organism evidence="9">
    <name type="scientific">Capitella teleta</name>
    <name type="common">Polychaete worm</name>
    <dbReference type="NCBI Taxonomy" id="283909"/>
    <lineage>
        <taxon>Eukaryota</taxon>
        <taxon>Metazoa</taxon>
        <taxon>Spiralia</taxon>
        <taxon>Lophotrochozoa</taxon>
        <taxon>Annelida</taxon>
        <taxon>Polychaeta</taxon>
        <taxon>Sedentaria</taxon>
        <taxon>Scolecida</taxon>
        <taxon>Capitellidae</taxon>
        <taxon>Capitella</taxon>
    </lineage>
</organism>
<dbReference type="AlphaFoldDB" id="R7VAP1"/>
<feature type="domain" description="DNA-directed RNA polymerase RBP11-like dimerisation" evidence="8">
    <location>
        <begin position="12"/>
        <end position="87"/>
    </location>
</feature>
<reference evidence="9 11" key="2">
    <citation type="journal article" date="2013" name="Nature">
        <title>Insights into bilaterian evolution from three spiralian genomes.</title>
        <authorList>
            <person name="Simakov O."/>
            <person name="Marletaz F."/>
            <person name="Cho S.J."/>
            <person name="Edsinger-Gonzales E."/>
            <person name="Havlak P."/>
            <person name="Hellsten U."/>
            <person name="Kuo D.H."/>
            <person name="Larsson T."/>
            <person name="Lv J."/>
            <person name="Arendt D."/>
            <person name="Savage R."/>
            <person name="Osoegawa K."/>
            <person name="de Jong P."/>
            <person name="Grimwood J."/>
            <person name="Chapman J.A."/>
            <person name="Shapiro H."/>
            <person name="Aerts A."/>
            <person name="Otillar R.P."/>
            <person name="Terry A.Y."/>
            <person name="Boore J.L."/>
            <person name="Grigoriev I.V."/>
            <person name="Lindberg D.R."/>
            <person name="Seaver E.C."/>
            <person name="Weisblat D.A."/>
            <person name="Putnam N.H."/>
            <person name="Rokhsar D.S."/>
        </authorList>
    </citation>
    <scope>NUCLEOTIDE SEQUENCE</scope>
    <source>
        <strain evidence="9 11">I ESC-2004</strain>
    </source>
</reference>
<dbReference type="Proteomes" id="UP000014760">
    <property type="component" value="Unassembled WGS sequence"/>
</dbReference>
<dbReference type="InterPro" id="IPR033898">
    <property type="entry name" value="RNAP_AC19"/>
</dbReference>
<dbReference type="FunFam" id="3.30.1360.10:FF:000006">
    <property type="entry name" value="DNA-directed RNA polymerases I and III subunit RPAC2"/>
    <property type="match status" value="1"/>
</dbReference>
<proteinExistence type="inferred from homology"/>
<keyword evidence="5" id="KW-0539">Nucleus</keyword>
<gene>
    <name evidence="9" type="ORF">CAPTEDRAFT_128661</name>
</gene>
<keyword evidence="3" id="KW-0240">DNA-directed RNA polymerase</keyword>
<evidence type="ECO:0000256" key="6">
    <source>
        <dbReference type="ARBA" id="ARBA00025751"/>
    </source>
</evidence>
<name>R7VAP1_CAPTE</name>
<dbReference type="EMBL" id="KB293494">
    <property type="protein sequence ID" value="ELU15913.1"/>
    <property type="molecule type" value="Genomic_DNA"/>
</dbReference>
<comment type="similarity">
    <text evidence="6">Belongs to the archaeal Rpo11/eukaryotic RPB11/RPC19 RNA polymerase subunit family.</text>
</comment>
<dbReference type="PANTHER" id="PTHR13946">
    <property type="entry name" value="DNA-DIRECTED RNA POLYMERASE I,II,III"/>
    <property type="match status" value="1"/>
</dbReference>
<dbReference type="GO" id="GO:0005736">
    <property type="term" value="C:RNA polymerase I complex"/>
    <property type="evidence" value="ECO:0007669"/>
    <property type="project" value="TreeGrafter"/>
</dbReference>
<keyword evidence="11" id="KW-1185">Reference proteome</keyword>
<dbReference type="Gene3D" id="3.30.1360.10">
    <property type="entry name" value="RNA polymerase, RBP11-like subunit"/>
    <property type="match status" value="1"/>
</dbReference>
<sequence length="94" mass="10448">QVSDASHDDETCATFVLHGEDHTLGNSLRHMIMKNPDVEFCGYSVPHPSETKINLRIQTKGTNRVISMSVLEKGLNDLKKVSKHVLDTFQVGSL</sequence>
<dbReference type="InterPro" id="IPR036603">
    <property type="entry name" value="RBP11-like"/>
</dbReference>
<protein>
    <recommendedName>
        <fullName evidence="2">DNA-directed RNA polymerases I and III subunit RPAC2</fullName>
    </recommendedName>
    <alternativeName>
        <fullName evidence="7">DNA-directed RNA polymerase I subunit D</fullName>
    </alternativeName>
</protein>
<evidence type="ECO:0000313" key="11">
    <source>
        <dbReference type="Proteomes" id="UP000014760"/>
    </source>
</evidence>
<dbReference type="OMA" id="TGTDRHC"/>
<dbReference type="PANTHER" id="PTHR13946:SF28">
    <property type="entry name" value="DNA-DIRECTED RNA POLYMERASES I AND III SUBUNIT RPAC2"/>
    <property type="match status" value="1"/>
</dbReference>
<dbReference type="EMBL" id="AMQN01017762">
    <property type="status" value="NOT_ANNOTATED_CDS"/>
    <property type="molecule type" value="Genomic_DNA"/>
</dbReference>
<dbReference type="GO" id="GO:0003899">
    <property type="term" value="F:DNA-directed RNA polymerase activity"/>
    <property type="evidence" value="ECO:0007669"/>
    <property type="project" value="InterPro"/>
</dbReference>
<dbReference type="SUPFAM" id="SSF55257">
    <property type="entry name" value="RBP11-like subunits of RNA polymerase"/>
    <property type="match status" value="1"/>
</dbReference>
<dbReference type="InterPro" id="IPR022905">
    <property type="entry name" value="Rpo11-like"/>
</dbReference>
<evidence type="ECO:0000256" key="7">
    <source>
        <dbReference type="ARBA" id="ARBA00031757"/>
    </source>
</evidence>
<dbReference type="GO" id="GO:0006383">
    <property type="term" value="P:transcription by RNA polymerase III"/>
    <property type="evidence" value="ECO:0007669"/>
    <property type="project" value="TreeGrafter"/>
</dbReference>
<evidence type="ECO:0000256" key="1">
    <source>
        <dbReference type="ARBA" id="ARBA00004123"/>
    </source>
</evidence>
<feature type="non-terminal residue" evidence="9">
    <location>
        <position position="1"/>
    </location>
</feature>
<evidence type="ECO:0000259" key="8">
    <source>
        <dbReference type="Pfam" id="PF13656"/>
    </source>
</evidence>
<dbReference type="InterPro" id="IPR009025">
    <property type="entry name" value="RBP11-like_dimer"/>
</dbReference>
<dbReference type="PROSITE" id="PS01154">
    <property type="entry name" value="RNA_POL_L_13KD"/>
    <property type="match status" value="1"/>
</dbReference>
<keyword evidence="4" id="KW-0804">Transcription</keyword>
<dbReference type="OrthoDB" id="510325at2759"/>
<evidence type="ECO:0000313" key="9">
    <source>
        <dbReference type="EMBL" id="ELU15913.1"/>
    </source>
</evidence>
<dbReference type="GO" id="GO:0006362">
    <property type="term" value="P:transcription elongation by RNA polymerase I"/>
    <property type="evidence" value="ECO:0007669"/>
    <property type="project" value="TreeGrafter"/>
</dbReference>
<dbReference type="CDD" id="cd07029">
    <property type="entry name" value="RNAP_I_III_AC19"/>
    <property type="match status" value="1"/>
</dbReference>
<reference evidence="10" key="3">
    <citation type="submission" date="2015-06" db="UniProtKB">
        <authorList>
            <consortium name="EnsemblMetazoa"/>
        </authorList>
    </citation>
    <scope>IDENTIFICATION</scope>
</reference>
<evidence type="ECO:0000256" key="5">
    <source>
        <dbReference type="ARBA" id="ARBA00023242"/>
    </source>
</evidence>
<dbReference type="FunCoup" id="R7VAP1">
    <property type="interactions" value="772"/>
</dbReference>
<dbReference type="GO" id="GO:0046983">
    <property type="term" value="F:protein dimerization activity"/>
    <property type="evidence" value="ECO:0007669"/>
    <property type="project" value="InterPro"/>
</dbReference>
<dbReference type="GO" id="GO:0005666">
    <property type="term" value="C:RNA polymerase III complex"/>
    <property type="evidence" value="ECO:0007669"/>
    <property type="project" value="TreeGrafter"/>
</dbReference>
<dbReference type="InterPro" id="IPR008193">
    <property type="entry name" value="RNA_pol_Rpb11_13-16kDa_CS"/>
</dbReference>
<dbReference type="EnsemblMetazoa" id="CapteT128661">
    <property type="protein sequence ID" value="CapteP128661"/>
    <property type="gene ID" value="CapteG128661"/>
</dbReference>
<evidence type="ECO:0000256" key="4">
    <source>
        <dbReference type="ARBA" id="ARBA00023163"/>
    </source>
</evidence>
<dbReference type="STRING" id="283909.R7VAP1"/>
<evidence type="ECO:0000256" key="2">
    <source>
        <dbReference type="ARBA" id="ARBA00022079"/>
    </source>
</evidence>
<evidence type="ECO:0000256" key="3">
    <source>
        <dbReference type="ARBA" id="ARBA00022478"/>
    </source>
</evidence>
<dbReference type="Pfam" id="PF13656">
    <property type="entry name" value="RNA_pol_L_2"/>
    <property type="match status" value="1"/>
</dbReference>
<reference evidence="11" key="1">
    <citation type="submission" date="2012-12" db="EMBL/GenBank/DDBJ databases">
        <authorList>
            <person name="Hellsten U."/>
            <person name="Grimwood J."/>
            <person name="Chapman J.A."/>
            <person name="Shapiro H."/>
            <person name="Aerts A."/>
            <person name="Otillar R.P."/>
            <person name="Terry A.Y."/>
            <person name="Boore J.L."/>
            <person name="Simakov O."/>
            <person name="Marletaz F."/>
            <person name="Cho S.-J."/>
            <person name="Edsinger-Gonzales E."/>
            <person name="Havlak P."/>
            <person name="Kuo D.-H."/>
            <person name="Larsson T."/>
            <person name="Lv J."/>
            <person name="Arendt D."/>
            <person name="Savage R."/>
            <person name="Osoegawa K."/>
            <person name="de Jong P."/>
            <person name="Lindberg D.R."/>
            <person name="Seaver E.C."/>
            <person name="Weisblat D.A."/>
            <person name="Putnam N.H."/>
            <person name="Grigoriev I.V."/>
            <person name="Rokhsar D.S."/>
        </authorList>
    </citation>
    <scope>NUCLEOTIDE SEQUENCE</scope>
    <source>
        <strain evidence="11">I ESC-2004</strain>
    </source>
</reference>
<evidence type="ECO:0000313" key="10">
    <source>
        <dbReference type="EnsemblMetazoa" id="CapteP128661"/>
    </source>
</evidence>
<dbReference type="GO" id="GO:0003677">
    <property type="term" value="F:DNA binding"/>
    <property type="evidence" value="ECO:0007669"/>
    <property type="project" value="InterPro"/>
</dbReference>
<dbReference type="HOGENOM" id="CLU_090381_4_2_1"/>